<evidence type="ECO:0000313" key="5">
    <source>
        <dbReference type="Proteomes" id="UP000177740"/>
    </source>
</evidence>
<dbReference type="Gene3D" id="3.40.50.2300">
    <property type="match status" value="1"/>
</dbReference>
<name>A0A1G2EQ58_9BACT</name>
<protein>
    <recommendedName>
        <fullName evidence="3">Response regulatory domain-containing protein</fullName>
    </recommendedName>
</protein>
<dbReference type="InterPro" id="IPR050595">
    <property type="entry name" value="Bact_response_regulator"/>
</dbReference>
<evidence type="ECO:0000256" key="1">
    <source>
        <dbReference type="ARBA" id="ARBA00022553"/>
    </source>
</evidence>
<accession>A0A1G2EQ58</accession>
<dbReference type="GO" id="GO:0000160">
    <property type="term" value="P:phosphorelay signal transduction system"/>
    <property type="evidence" value="ECO:0007669"/>
    <property type="project" value="InterPro"/>
</dbReference>
<dbReference type="PROSITE" id="PS50110">
    <property type="entry name" value="RESPONSE_REGULATORY"/>
    <property type="match status" value="1"/>
</dbReference>
<sequence>MAKTTKKILWVEDEQMLIDLYTELIKEIKGAEVEFMQLGQQAIDRMKEIQAGKAEKPDLIMLDLLLPDVNGDKVCEVIREMPATKNIPVFVLTNYAGEQMEDKMTKDLDAKEYLVKTVWTPNKLIPLLKEKLGLK</sequence>
<organism evidence="4 5">
    <name type="scientific">Candidatus Nealsonbacteria bacterium RIFOXYB1_FULL_40_15</name>
    <dbReference type="NCBI Taxonomy" id="1801677"/>
    <lineage>
        <taxon>Bacteria</taxon>
        <taxon>Candidatus Nealsoniibacteriota</taxon>
    </lineage>
</organism>
<dbReference type="InterPro" id="IPR001789">
    <property type="entry name" value="Sig_transdc_resp-reg_receiver"/>
</dbReference>
<keyword evidence="1 2" id="KW-0597">Phosphoprotein</keyword>
<dbReference type="PANTHER" id="PTHR44591">
    <property type="entry name" value="STRESS RESPONSE REGULATOR PROTEIN 1"/>
    <property type="match status" value="1"/>
</dbReference>
<reference evidence="4 5" key="1">
    <citation type="journal article" date="2016" name="Nat. Commun.">
        <title>Thousands of microbial genomes shed light on interconnected biogeochemical processes in an aquifer system.</title>
        <authorList>
            <person name="Anantharaman K."/>
            <person name="Brown C.T."/>
            <person name="Hug L.A."/>
            <person name="Sharon I."/>
            <person name="Castelle C.J."/>
            <person name="Probst A.J."/>
            <person name="Thomas B.C."/>
            <person name="Singh A."/>
            <person name="Wilkins M.J."/>
            <person name="Karaoz U."/>
            <person name="Brodie E.L."/>
            <person name="Williams K.H."/>
            <person name="Hubbard S.S."/>
            <person name="Banfield J.F."/>
        </authorList>
    </citation>
    <scope>NUCLEOTIDE SEQUENCE [LARGE SCALE GENOMIC DNA]</scope>
</reference>
<dbReference type="SMART" id="SM00448">
    <property type="entry name" value="REC"/>
    <property type="match status" value="1"/>
</dbReference>
<gene>
    <name evidence="4" type="ORF">A2365_02850</name>
</gene>
<dbReference type="SUPFAM" id="SSF52172">
    <property type="entry name" value="CheY-like"/>
    <property type="match status" value="1"/>
</dbReference>
<dbReference type="Proteomes" id="UP000177740">
    <property type="component" value="Unassembled WGS sequence"/>
</dbReference>
<feature type="modified residue" description="4-aspartylphosphate" evidence="2">
    <location>
        <position position="63"/>
    </location>
</feature>
<evidence type="ECO:0000313" key="4">
    <source>
        <dbReference type="EMBL" id="OGZ27388.1"/>
    </source>
</evidence>
<dbReference type="EMBL" id="MHMM01000006">
    <property type="protein sequence ID" value="OGZ27388.1"/>
    <property type="molecule type" value="Genomic_DNA"/>
</dbReference>
<dbReference type="AlphaFoldDB" id="A0A1G2EQ58"/>
<comment type="caution">
    <text evidence="4">The sequence shown here is derived from an EMBL/GenBank/DDBJ whole genome shotgun (WGS) entry which is preliminary data.</text>
</comment>
<dbReference type="InterPro" id="IPR011006">
    <property type="entry name" value="CheY-like_superfamily"/>
</dbReference>
<dbReference type="Pfam" id="PF00072">
    <property type="entry name" value="Response_reg"/>
    <property type="match status" value="1"/>
</dbReference>
<feature type="domain" description="Response regulatory" evidence="3">
    <location>
        <begin position="7"/>
        <end position="131"/>
    </location>
</feature>
<evidence type="ECO:0000259" key="3">
    <source>
        <dbReference type="PROSITE" id="PS50110"/>
    </source>
</evidence>
<evidence type="ECO:0000256" key="2">
    <source>
        <dbReference type="PROSITE-ProRule" id="PRU00169"/>
    </source>
</evidence>
<proteinExistence type="predicted"/>
<dbReference type="PANTHER" id="PTHR44591:SF3">
    <property type="entry name" value="RESPONSE REGULATORY DOMAIN-CONTAINING PROTEIN"/>
    <property type="match status" value="1"/>
</dbReference>
<dbReference type="STRING" id="1801677.A2365_02850"/>